<organism evidence="1 2">
    <name type="scientific">Entomophthora muscae</name>
    <dbReference type="NCBI Taxonomy" id="34485"/>
    <lineage>
        <taxon>Eukaryota</taxon>
        <taxon>Fungi</taxon>
        <taxon>Fungi incertae sedis</taxon>
        <taxon>Zoopagomycota</taxon>
        <taxon>Entomophthoromycotina</taxon>
        <taxon>Entomophthoromycetes</taxon>
        <taxon>Entomophthorales</taxon>
        <taxon>Entomophthoraceae</taxon>
        <taxon>Entomophthora</taxon>
    </lineage>
</organism>
<reference evidence="1" key="1">
    <citation type="submission" date="2022-04" db="EMBL/GenBank/DDBJ databases">
        <title>Genome of the entomopathogenic fungus Entomophthora muscae.</title>
        <authorList>
            <person name="Elya C."/>
            <person name="Lovett B.R."/>
            <person name="Lee E."/>
            <person name="Macias A.M."/>
            <person name="Hajek A.E."/>
            <person name="De Bivort B.L."/>
            <person name="Kasson M.T."/>
            <person name="De Fine Licht H.H."/>
            <person name="Stajich J.E."/>
        </authorList>
    </citation>
    <scope>NUCLEOTIDE SEQUENCE</scope>
    <source>
        <strain evidence="1">Berkeley</strain>
    </source>
</reference>
<sequence length="326" mass="36312">MIVESGTHAELMKPLAHTANWWASRTSKTPLLSMCHPLTLKPGLIALSLWVLPWMMMRKPSPPDTEDIPADVEAPLFKSLWFIICQSMPKIDVLLVGISGASLLGLVNFIMVLMALKGASYMKDDTINLDDVVWNTSAAMILVSVCAGIFQLMSSLAWDWQPRSFHHGFGISCLTILSSRRLVGLIWMRTQWAGWWLSCPLALRALLAFMGRLWGHSSLPSSTQCHPVPSALCQLQGCPVHDAMLSLASCHQLHLHPSHLKFSRKSQKAYNHSTQLACESTSPYVQLPLTREDEVFKHYCASLKAPLRSELKNAYISTIVLPCLLL</sequence>
<comment type="caution">
    <text evidence="1">The sequence shown here is derived from an EMBL/GenBank/DDBJ whole genome shotgun (WGS) entry which is preliminary data.</text>
</comment>
<dbReference type="Proteomes" id="UP001165960">
    <property type="component" value="Unassembled WGS sequence"/>
</dbReference>
<evidence type="ECO:0000313" key="2">
    <source>
        <dbReference type="Proteomes" id="UP001165960"/>
    </source>
</evidence>
<proteinExistence type="predicted"/>
<gene>
    <name evidence="1" type="ORF">DSO57_1031239</name>
</gene>
<evidence type="ECO:0000313" key="1">
    <source>
        <dbReference type="EMBL" id="KAJ9068180.1"/>
    </source>
</evidence>
<accession>A0ACC2T0S7</accession>
<protein>
    <submittedName>
        <fullName evidence="1">Uncharacterized protein</fullName>
    </submittedName>
</protein>
<dbReference type="EMBL" id="QTSX02003773">
    <property type="protein sequence ID" value="KAJ9068180.1"/>
    <property type="molecule type" value="Genomic_DNA"/>
</dbReference>
<name>A0ACC2T0S7_9FUNG</name>
<keyword evidence="2" id="KW-1185">Reference proteome</keyword>